<evidence type="ECO:0000313" key="4">
    <source>
        <dbReference type="EMBL" id="KAH0943648.1"/>
    </source>
</evidence>
<dbReference type="InterPro" id="IPR044861">
    <property type="entry name" value="IPNS-like_FE2OG_OXY"/>
</dbReference>
<dbReference type="InterPro" id="IPR027443">
    <property type="entry name" value="IPNS-like_sf"/>
</dbReference>
<organism evidence="4 5">
    <name type="scientific">Brassica napus</name>
    <name type="common">Rape</name>
    <dbReference type="NCBI Taxonomy" id="3708"/>
    <lineage>
        <taxon>Eukaryota</taxon>
        <taxon>Viridiplantae</taxon>
        <taxon>Streptophyta</taxon>
        <taxon>Embryophyta</taxon>
        <taxon>Tracheophyta</taxon>
        <taxon>Spermatophyta</taxon>
        <taxon>Magnoliopsida</taxon>
        <taxon>eudicotyledons</taxon>
        <taxon>Gunneridae</taxon>
        <taxon>Pentapetalae</taxon>
        <taxon>rosids</taxon>
        <taxon>malvids</taxon>
        <taxon>Brassicales</taxon>
        <taxon>Brassicaceae</taxon>
        <taxon>Brassiceae</taxon>
        <taxon>Brassica</taxon>
    </lineage>
</organism>
<dbReference type="InterPro" id="IPR050231">
    <property type="entry name" value="Iron_ascorbate_oxido_reductase"/>
</dbReference>
<dbReference type="Gene3D" id="2.60.120.330">
    <property type="entry name" value="B-lactam Antibiotic, Isopenicillin N Synthase, Chain"/>
    <property type="match status" value="2"/>
</dbReference>
<keyword evidence="1" id="KW-0479">Metal-binding</keyword>
<evidence type="ECO:0000259" key="3">
    <source>
        <dbReference type="PROSITE" id="PS51471"/>
    </source>
</evidence>
<dbReference type="SUPFAM" id="SSF51197">
    <property type="entry name" value="Clavaminate synthase-like"/>
    <property type="match status" value="2"/>
</dbReference>
<evidence type="ECO:0000256" key="2">
    <source>
        <dbReference type="ARBA" id="ARBA00023004"/>
    </source>
</evidence>
<dbReference type="PANTHER" id="PTHR47990">
    <property type="entry name" value="2-OXOGLUTARATE (2OG) AND FE(II)-DEPENDENT OXYGENASE SUPERFAMILY PROTEIN-RELATED"/>
    <property type="match status" value="1"/>
</dbReference>
<protein>
    <recommendedName>
        <fullName evidence="3">Fe2OG dioxygenase domain-containing protein</fullName>
    </recommendedName>
</protein>
<feature type="domain" description="Fe2OG dioxygenase" evidence="3">
    <location>
        <begin position="455"/>
        <end position="563"/>
    </location>
</feature>
<dbReference type="EMBL" id="JAGKQM010000001">
    <property type="protein sequence ID" value="KAH0943648.1"/>
    <property type="molecule type" value="Genomic_DNA"/>
</dbReference>
<evidence type="ECO:0000313" key="5">
    <source>
        <dbReference type="Proteomes" id="UP000824890"/>
    </source>
</evidence>
<evidence type="ECO:0000256" key="1">
    <source>
        <dbReference type="ARBA" id="ARBA00022723"/>
    </source>
</evidence>
<gene>
    <name evidence="4" type="ORF">HID58_003285</name>
</gene>
<dbReference type="Pfam" id="PF14226">
    <property type="entry name" value="DIOX_N"/>
    <property type="match status" value="2"/>
</dbReference>
<dbReference type="Pfam" id="PF03171">
    <property type="entry name" value="2OG-FeII_Oxy"/>
    <property type="match status" value="2"/>
</dbReference>
<comment type="caution">
    <text evidence="4">The sequence shown here is derived from an EMBL/GenBank/DDBJ whole genome shotgun (WGS) entry which is preliminary data.</text>
</comment>
<proteinExistence type="predicted"/>
<keyword evidence="5" id="KW-1185">Reference proteome</keyword>
<feature type="domain" description="Fe2OG dioxygenase" evidence="3">
    <location>
        <begin position="166"/>
        <end position="270"/>
    </location>
</feature>
<dbReference type="PROSITE" id="PS51471">
    <property type="entry name" value="FE2OG_OXY"/>
    <property type="match status" value="2"/>
</dbReference>
<dbReference type="InterPro" id="IPR005123">
    <property type="entry name" value="Oxoglu/Fe-dep_dioxygenase_dom"/>
</dbReference>
<dbReference type="Proteomes" id="UP000824890">
    <property type="component" value="Unassembled WGS sequence"/>
</dbReference>
<dbReference type="InterPro" id="IPR026992">
    <property type="entry name" value="DIOX_N"/>
</dbReference>
<sequence length="618" mass="70772">MTTSRTQSHLFLPVIDFYNRDLKPETPEWDSVRAQVRKALEEYGCFEATFDGVSPELRKAIFKATEEVFDLPLETKLRTKSDKIIYEGYLTIPTMPLYEGLGFYGVDSPEVVDDLIHKLWPQGNILFSKNVQSFGEKLIELNVKVRTMIMESFGLEKYIEEHLNSAKNHLQIFKYKGVDDNTEETLGFKPHIDRQFLTILCQNDVVDGLEIKTKDGEEWIKARPSQDTSFLVIAGASLHLLLNGGVFPPLHQVVITGKKDRYVACLFSPPREGLIINAPEEVVDDEHPRLYKPFDFEAYVKFSNRTNTNTKGRDLSSLKKWDSARAQVRRALEDYGCFEALFDGASAELRKALFEASEEAFDLPLETKLSTKKSDEIYKGYVGQVSTIPLYEGMGFDGADSPQVVDELTYKLWPQGNITFSKNVQSFTENLISLDMKVRTMIMQSFGLDKYIEEHLNSAKNHFRLLKYRGLDENTEEQLGLDPHIDRHFLTILCQNNVVDGLEIKTKEGEDWIKAKPSQDSSFLVIAGASLHVLLNGRVFPPLHRVVITGKKDRYTAGLFLLPKEELIINAFEEMVDDEHPRLYKPFDYNAYFKFTYTDTKKRDLSALKTYCSLSKED</sequence>
<reference evidence="4 5" key="1">
    <citation type="submission" date="2021-05" db="EMBL/GenBank/DDBJ databases">
        <title>Genome Assembly of Synthetic Allotetraploid Brassica napus Reveals Homoeologous Exchanges between Subgenomes.</title>
        <authorList>
            <person name="Davis J.T."/>
        </authorList>
    </citation>
    <scope>NUCLEOTIDE SEQUENCE [LARGE SCALE GENOMIC DNA]</scope>
    <source>
        <strain evidence="5">cv. Da-Ae</strain>
        <tissue evidence="4">Seedling</tissue>
    </source>
</reference>
<name>A0ABQ8EPQ0_BRANA</name>
<keyword evidence="2" id="KW-0408">Iron</keyword>
<accession>A0ABQ8EPQ0</accession>